<dbReference type="GO" id="GO:0005886">
    <property type="term" value="C:plasma membrane"/>
    <property type="evidence" value="ECO:0007669"/>
    <property type="project" value="TreeGrafter"/>
</dbReference>
<feature type="disulfide bond" evidence="13">
    <location>
        <begin position="339"/>
        <end position="351"/>
    </location>
</feature>
<feature type="disulfide bond" evidence="13">
    <location>
        <begin position="556"/>
        <end position="571"/>
    </location>
</feature>
<comment type="subcellular location">
    <subcellularLocation>
        <location evidence="1">Endomembrane system</location>
    </subcellularLocation>
    <subcellularLocation>
        <location evidence="2">Membrane</location>
        <topology evidence="2">Single-pass type I membrane protein</topology>
    </subcellularLocation>
</comment>
<dbReference type="AlphaFoldDB" id="A0A7R9QX93"/>
<feature type="disulfide bond" evidence="13">
    <location>
        <begin position="458"/>
        <end position="473"/>
    </location>
</feature>
<keyword evidence="4" id="KW-0254">Endocytosis</keyword>
<dbReference type="FunFam" id="2.120.10.30:FF:000241">
    <property type="entry name" value="Low-density lipoprotein receptor-related protein 6"/>
    <property type="match status" value="1"/>
</dbReference>
<dbReference type="PROSITE" id="PS01209">
    <property type="entry name" value="LDLRA_1"/>
    <property type="match status" value="5"/>
</dbReference>
<evidence type="ECO:0000313" key="16">
    <source>
        <dbReference type="Proteomes" id="UP000728032"/>
    </source>
</evidence>
<name>A0A7R9QX93_9ACAR</name>
<dbReference type="InterPro" id="IPR011042">
    <property type="entry name" value="6-blade_b-propeller_TolB-like"/>
</dbReference>
<evidence type="ECO:0000256" key="11">
    <source>
        <dbReference type="ARBA" id="ARBA00023170"/>
    </source>
</evidence>
<keyword evidence="12" id="KW-0325">Glycoprotein</keyword>
<feature type="disulfide bond" evidence="13">
    <location>
        <begin position="385"/>
        <end position="403"/>
    </location>
</feature>
<dbReference type="Gene3D" id="4.10.400.10">
    <property type="entry name" value="Low-density Lipoprotein Receptor"/>
    <property type="match status" value="9"/>
</dbReference>
<dbReference type="PROSITE" id="PS51120">
    <property type="entry name" value="LDLRB"/>
    <property type="match status" value="2"/>
</dbReference>
<keyword evidence="8" id="KW-1133">Transmembrane helix</keyword>
<feature type="non-terminal residue" evidence="15">
    <location>
        <position position="1"/>
    </location>
</feature>
<dbReference type="Proteomes" id="UP000728032">
    <property type="component" value="Unassembled WGS sequence"/>
</dbReference>
<evidence type="ECO:0000256" key="9">
    <source>
        <dbReference type="ARBA" id="ARBA00023136"/>
    </source>
</evidence>
<feature type="repeat" description="LDL-receptor class B" evidence="14">
    <location>
        <begin position="59"/>
        <end position="102"/>
    </location>
</feature>
<gene>
    <name evidence="15" type="ORF">ONB1V03_LOCUS17777</name>
</gene>
<dbReference type="SUPFAM" id="SSF63825">
    <property type="entry name" value="YWTD domain"/>
    <property type="match status" value="1"/>
</dbReference>
<dbReference type="EMBL" id="OC937640">
    <property type="protein sequence ID" value="CAD7661216.1"/>
    <property type="molecule type" value="Genomic_DNA"/>
</dbReference>
<dbReference type="SMART" id="SM00192">
    <property type="entry name" value="LDLa"/>
    <property type="match status" value="9"/>
</dbReference>
<feature type="disulfide bond" evidence="13">
    <location>
        <begin position="591"/>
        <end position="609"/>
    </location>
</feature>
<keyword evidence="11" id="KW-0675">Receptor</keyword>
<dbReference type="PANTHER" id="PTHR22722:SF15">
    <property type="entry name" value="LOW-DENSITY LIPOPROTEIN RECEPTOR-RELATED"/>
    <property type="match status" value="1"/>
</dbReference>
<evidence type="ECO:0000256" key="5">
    <source>
        <dbReference type="ARBA" id="ARBA00022692"/>
    </source>
</evidence>
<evidence type="ECO:0000256" key="3">
    <source>
        <dbReference type="ARBA" id="ARBA00022536"/>
    </source>
</evidence>
<keyword evidence="5" id="KW-0812">Transmembrane</keyword>
<evidence type="ECO:0000256" key="13">
    <source>
        <dbReference type="PROSITE-ProRule" id="PRU00124"/>
    </source>
</evidence>
<feature type="disulfide bond" evidence="13">
    <location>
        <begin position="221"/>
        <end position="239"/>
    </location>
</feature>
<feature type="disulfide bond" evidence="13">
    <location>
        <begin position="603"/>
        <end position="618"/>
    </location>
</feature>
<dbReference type="Gene3D" id="2.120.10.30">
    <property type="entry name" value="TolB, C-terminal domain"/>
    <property type="match status" value="1"/>
</dbReference>
<protein>
    <submittedName>
        <fullName evidence="15">Uncharacterized protein</fullName>
    </submittedName>
</protein>
<keyword evidence="16" id="KW-1185">Reference proteome</keyword>
<keyword evidence="3" id="KW-0245">EGF-like domain</keyword>
<feature type="disulfide bond" evidence="13">
    <location>
        <begin position="233"/>
        <end position="248"/>
    </location>
</feature>
<feature type="disulfide bond" evidence="13">
    <location>
        <begin position="446"/>
        <end position="464"/>
    </location>
</feature>
<dbReference type="PANTHER" id="PTHR22722">
    <property type="entry name" value="LOW-DENSITY LIPOPROTEIN RECEPTOR-RELATED PROTEIN 2-RELATED"/>
    <property type="match status" value="1"/>
</dbReference>
<comment type="caution">
    <text evidence="13">Lacks conserved residue(s) required for the propagation of feature annotation.</text>
</comment>
<organism evidence="15">
    <name type="scientific">Oppiella nova</name>
    <dbReference type="NCBI Taxonomy" id="334625"/>
    <lineage>
        <taxon>Eukaryota</taxon>
        <taxon>Metazoa</taxon>
        <taxon>Ecdysozoa</taxon>
        <taxon>Arthropoda</taxon>
        <taxon>Chelicerata</taxon>
        <taxon>Arachnida</taxon>
        <taxon>Acari</taxon>
        <taxon>Acariformes</taxon>
        <taxon>Sarcoptiformes</taxon>
        <taxon>Oribatida</taxon>
        <taxon>Brachypylina</taxon>
        <taxon>Oppioidea</taxon>
        <taxon>Oppiidae</taxon>
        <taxon>Oppiella</taxon>
    </lineage>
</organism>
<feature type="disulfide bond" evidence="13">
    <location>
        <begin position="397"/>
        <end position="412"/>
    </location>
</feature>
<evidence type="ECO:0000256" key="10">
    <source>
        <dbReference type="ARBA" id="ARBA00023157"/>
    </source>
</evidence>
<evidence type="ECO:0000256" key="14">
    <source>
        <dbReference type="PROSITE-ProRule" id="PRU00461"/>
    </source>
</evidence>
<feature type="disulfide bond" evidence="13">
    <location>
        <begin position="439"/>
        <end position="451"/>
    </location>
</feature>
<dbReference type="SMART" id="SM00135">
    <property type="entry name" value="LY"/>
    <property type="match status" value="3"/>
</dbReference>
<evidence type="ECO:0000256" key="6">
    <source>
        <dbReference type="ARBA" id="ARBA00022729"/>
    </source>
</evidence>
<feature type="disulfide bond" evidence="13">
    <location>
        <begin position="495"/>
        <end position="507"/>
    </location>
</feature>
<dbReference type="OrthoDB" id="6484126at2759"/>
<dbReference type="CDD" id="cd00112">
    <property type="entry name" value="LDLa"/>
    <property type="match status" value="9"/>
</dbReference>
<feature type="disulfide bond" evidence="13">
    <location>
        <begin position="214"/>
        <end position="226"/>
    </location>
</feature>
<keyword evidence="9" id="KW-0472">Membrane</keyword>
<proteinExistence type="predicted"/>
<dbReference type="InterPro" id="IPR023415">
    <property type="entry name" value="LDLR_class-A_CS"/>
</dbReference>
<dbReference type="InterPro" id="IPR002172">
    <property type="entry name" value="LDrepeatLR_classA_rpt"/>
</dbReference>
<dbReference type="Pfam" id="PF00057">
    <property type="entry name" value="Ldl_recept_a"/>
    <property type="match status" value="9"/>
</dbReference>
<dbReference type="FunFam" id="4.10.400.10:FF:000002">
    <property type="entry name" value="Low-density lipoprotein receptor-related protein 1"/>
    <property type="match status" value="1"/>
</dbReference>
<evidence type="ECO:0000256" key="4">
    <source>
        <dbReference type="ARBA" id="ARBA00022583"/>
    </source>
</evidence>
<dbReference type="PROSITE" id="PS50068">
    <property type="entry name" value="LDLRA_2"/>
    <property type="match status" value="9"/>
</dbReference>
<dbReference type="GO" id="GO:0043235">
    <property type="term" value="C:receptor complex"/>
    <property type="evidence" value="ECO:0007669"/>
    <property type="project" value="TreeGrafter"/>
</dbReference>
<feature type="disulfide bond" evidence="13">
    <location>
        <begin position="514"/>
        <end position="529"/>
    </location>
</feature>
<dbReference type="GO" id="GO:0006897">
    <property type="term" value="P:endocytosis"/>
    <property type="evidence" value="ECO:0007669"/>
    <property type="project" value="UniProtKB-KW"/>
</dbReference>
<feature type="non-terminal residue" evidence="15">
    <location>
        <position position="627"/>
    </location>
</feature>
<feature type="disulfide bond" evidence="13">
    <location>
        <begin position="305"/>
        <end position="323"/>
    </location>
</feature>
<sequence>EKPRGIALNVMIGYIFLTDWGNTRPGIIRCELDGENVKVLFNETVVSWPNGIAVDYLTNKIYWVDAKRDYIASADFEGHHLTYISEGDSTPHPFALGVFKNYIYFDDWNLQQIILMNKNDGSDRRVILSEIAGAMDLKIVTPQLRDSVNSCSDNKTSNCSHLCVPKRFGGHKCLCPDGFDVVKTPEGNEQCGCRNGEELTKSGLCKPRKEGQSCNNEEFLCDNGLCIQKLWKCDRDNDCGDGSDEKNCSDHQCNENEFQCKRSNKCIPSHWKCDFDADCMDGSDEELTMCSSVYPKCNESTQFQCKNHRCIDRKLMCDMEDNCRDGSDEENCTTKTSKCKEDEFQCKNGDCVLAVWRCDGDNDCRDKSDEANCSRSSCNSWQFSCDHMKCIFKTWQCDGEYDCEDHTDEKDCPNSTSVVTKPSTAISTTSTTANPLDSCAGDWFRCATGICVPLIWRCDRVDDCGDNSDESGCDYKNSGSATSPAVPTQGSKEGCGRERFQCADGQCVWDSWLCDGQKDCDGGEDEDNCKFGAKNCTENEFKCIHTSGCVPLSDVCNGRDDCGDGTDEWGCRNEQTDHAVKPAMKCSGFTCKSGECVESHKRCNHRPDCFDGSDEDNCSHTIYAVND</sequence>
<dbReference type="EMBL" id="CAJPVJ010022815">
    <property type="protein sequence ID" value="CAG2178352.1"/>
    <property type="molecule type" value="Genomic_DNA"/>
</dbReference>
<keyword evidence="7" id="KW-0677">Repeat</keyword>
<evidence type="ECO:0000313" key="15">
    <source>
        <dbReference type="EMBL" id="CAD7661216.1"/>
    </source>
</evidence>
<dbReference type="FunFam" id="4.10.400.10:FF:000034">
    <property type="entry name" value="Low-density lipoprotein receptor-related protein 2"/>
    <property type="match status" value="3"/>
</dbReference>
<keyword evidence="10 13" id="KW-1015">Disulfide bond</keyword>
<evidence type="ECO:0000256" key="12">
    <source>
        <dbReference type="ARBA" id="ARBA00023180"/>
    </source>
</evidence>
<dbReference type="InterPro" id="IPR000033">
    <property type="entry name" value="LDLR_classB_rpt"/>
</dbReference>
<evidence type="ECO:0000256" key="1">
    <source>
        <dbReference type="ARBA" id="ARBA00004308"/>
    </source>
</evidence>
<dbReference type="PRINTS" id="PR00261">
    <property type="entry name" value="LDLRECEPTOR"/>
</dbReference>
<feature type="disulfide bond" evidence="13">
    <location>
        <begin position="317"/>
        <end position="332"/>
    </location>
</feature>
<feature type="disulfide bond" evidence="13">
    <location>
        <begin position="358"/>
        <end position="373"/>
    </location>
</feature>
<feature type="disulfide bond" evidence="13">
    <location>
        <begin position="346"/>
        <end position="364"/>
    </location>
</feature>
<keyword evidence="6" id="KW-0732">Signal</keyword>
<feature type="repeat" description="LDL-receptor class B" evidence="14">
    <location>
        <begin position="13"/>
        <end position="58"/>
    </location>
</feature>
<evidence type="ECO:0000256" key="8">
    <source>
        <dbReference type="ARBA" id="ARBA00022989"/>
    </source>
</evidence>
<dbReference type="Pfam" id="PF00058">
    <property type="entry name" value="Ldl_recept_b"/>
    <property type="match status" value="1"/>
</dbReference>
<evidence type="ECO:0000256" key="7">
    <source>
        <dbReference type="ARBA" id="ARBA00022737"/>
    </source>
</evidence>
<evidence type="ECO:0000256" key="2">
    <source>
        <dbReference type="ARBA" id="ARBA00004479"/>
    </source>
</evidence>
<dbReference type="SUPFAM" id="SSF57424">
    <property type="entry name" value="LDL receptor-like module"/>
    <property type="match status" value="9"/>
</dbReference>
<reference evidence="15" key="1">
    <citation type="submission" date="2020-11" db="EMBL/GenBank/DDBJ databases">
        <authorList>
            <person name="Tran Van P."/>
        </authorList>
    </citation>
    <scope>NUCLEOTIDE SEQUENCE</scope>
</reference>
<feature type="disulfide bond" evidence="13">
    <location>
        <begin position="378"/>
        <end position="390"/>
    </location>
</feature>
<dbReference type="InterPro" id="IPR051221">
    <property type="entry name" value="LDLR-related"/>
</dbReference>
<dbReference type="InterPro" id="IPR036055">
    <property type="entry name" value="LDL_receptor-like_sf"/>
</dbReference>
<feature type="disulfide bond" evidence="13">
    <location>
        <begin position="502"/>
        <end position="520"/>
    </location>
</feature>
<accession>A0A7R9QX93</accession>